<keyword evidence="3" id="KW-1185">Reference proteome</keyword>
<evidence type="ECO:0000313" key="3">
    <source>
        <dbReference type="Proteomes" id="UP000077628"/>
    </source>
</evidence>
<comment type="caution">
    <text evidence="2">The sequence shown here is derived from an EMBL/GenBank/DDBJ whole genome shotgun (WGS) entry which is preliminary data.</text>
</comment>
<keyword evidence="1" id="KW-0812">Transmembrane</keyword>
<organism evidence="2 3">
    <name type="scientific">Methylomonas koyamae</name>
    <dbReference type="NCBI Taxonomy" id="702114"/>
    <lineage>
        <taxon>Bacteria</taxon>
        <taxon>Pseudomonadati</taxon>
        <taxon>Pseudomonadota</taxon>
        <taxon>Gammaproteobacteria</taxon>
        <taxon>Methylococcales</taxon>
        <taxon>Methylococcaceae</taxon>
        <taxon>Methylomonas</taxon>
    </lineage>
</organism>
<keyword evidence="1" id="KW-1133">Transmembrane helix</keyword>
<dbReference type="PANTHER" id="PTHR34219">
    <property type="entry name" value="IRON-REGULATED INNER MEMBRANE PROTEIN-RELATED"/>
    <property type="match status" value="1"/>
</dbReference>
<keyword evidence="1" id="KW-0472">Membrane</keyword>
<gene>
    <name evidence="2" type="ORF">A1355_16600</name>
</gene>
<evidence type="ECO:0000313" key="2">
    <source>
        <dbReference type="EMBL" id="OAI29196.1"/>
    </source>
</evidence>
<dbReference type="STRING" id="702114.A1355_16600"/>
<dbReference type="Proteomes" id="UP000077628">
    <property type="component" value="Unassembled WGS sequence"/>
</dbReference>
<name>A0A177PG03_9GAMM</name>
<evidence type="ECO:0000256" key="1">
    <source>
        <dbReference type="SAM" id="Phobius"/>
    </source>
</evidence>
<dbReference type="PANTHER" id="PTHR34219:SF5">
    <property type="entry name" value="BLR4505 PROTEIN"/>
    <property type="match status" value="1"/>
</dbReference>
<proteinExistence type="predicted"/>
<feature type="transmembrane region" description="Helical" evidence="1">
    <location>
        <begin position="12"/>
        <end position="35"/>
    </location>
</feature>
<dbReference type="AlphaFoldDB" id="A0A177PG03"/>
<dbReference type="OrthoDB" id="7238323at2"/>
<feature type="transmembrane region" description="Helical" evidence="1">
    <location>
        <begin position="214"/>
        <end position="234"/>
    </location>
</feature>
<reference evidence="3" key="1">
    <citation type="submission" date="2016-03" db="EMBL/GenBank/DDBJ databases">
        <authorList>
            <person name="Heylen K."/>
            <person name="De Vos P."/>
            <person name="Vekeman B."/>
        </authorList>
    </citation>
    <scope>NUCLEOTIDE SEQUENCE [LARGE SCALE GENOMIC DNA]</scope>
    <source>
        <strain evidence="3">R-45383</strain>
    </source>
</reference>
<feature type="transmembrane region" description="Helical" evidence="1">
    <location>
        <begin position="367"/>
        <end position="390"/>
    </location>
</feature>
<protein>
    <submittedName>
        <fullName evidence="2">Peptidase</fullName>
    </submittedName>
</protein>
<dbReference type="Pfam" id="PF03929">
    <property type="entry name" value="PepSY_TM"/>
    <property type="match status" value="1"/>
</dbReference>
<dbReference type="RefSeq" id="WP_064023877.1">
    <property type="nucleotide sequence ID" value="NZ_LUUK01000002.1"/>
</dbReference>
<dbReference type="InterPro" id="IPR005625">
    <property type="entry name" value="PepSY-ass_TM"/>
</dbReference>
<sequence length="398" mass="44148">MKIRPFWVLVHRYAGLAMTAFLIVVGLTGSLLAFYEELDGLVSPHLYAEPAGRQTLPIPQLLDSAEHALGSRARVASLWLSPRHVDIGVSPNNDAQTGQPLALDFDQVILDPYTGAELGRRHWGSITEGINNLMPFIYKLHYNLALDDIGAWTLGITALVWTLDCFVGFYLTLPAKPLTARAAGPSFWRRWRPAWAVKWRGSPFRINYDLHRAGGLWVWIALLAFAWSSVYMNLGDTVYAKVMQTVSDFRQPWTDIPELPQPLQNPPVVIGEAFELADAAARKAGAEQGFAVLQPAAIWYNAGRGFYVYSARSDLDFQDKGGQLRVVIDAVSGAPKMLLLPSGQYNGNTITAWLAALHMANVFGMPYRIFVCLLGLTIVMLSVTGVVIWLKKCRPKTH</sequence>
<feature type="transmembrane region" description="Helical" evidence="1">
    <location>
        <begin position="149"/>
        <end position="171"/>
    </location>
</feature>
<accession>A0A177PG03</accession>
<dbReference type="EMBL" id="LUUK01000002">
    <property type="protein sequence ID" value="OAI29196.1"/>
    <property type="molecule type" value="Genomic_DNA"/>
</dbReference>